<organism evidence="1 2">
    <name type="scientific">Pristionchus mayeri</name>
    <dbReference type="NCBI Taxonomy" id="1317129"/>
    <lineage>
        <taxon>Eukaryota</taxon>
        <taxon>Metazoa</taxon>
        <taxon>Ecdysozoa</taxon>
        <taxon>Nematoda</taxon>
        <taxon>Chromadorea</taxon>
        <taxon>Rhabditida</taxon>
        <taxon>Rhabditina</taxon>
        <taxon>Diplogasteromorpha</taxon>
        <taxon>Diplogasteroidea</taxon>
        <taxon>Neodiplogasteridae</taxon>
        <taxon>Pristionchus</taxon>
    </lineage>
</organism>
<gene>
    <name evidence="1" type="ORF">PMAYCL1PPCAC_24673</name>
</gene>
<dbReference type="Proteomes" id="UP001328107">
    <property type="component" value="Unassembled WGS sequence"/>
</dbReference>
<accession>A0AAN5I6R8</accession>
<sequence>VSNFSKSRNLSKRGTVILKERPSLGKRLWLEINGNRIDNEATASHVQDYVIKEGSSSLRIQHVFRIQKHFWRKKSTMKSRFVHCF</sequence>
<proteinExistence type="predicted"/>
<evidence type="ECO:0000313" key="1">
    <source>
        <dbReference type="EMBL" id="GMR54478.1"/>
    </source>
</evidence>
<evidence type="ECO:0000313" key="2">
    <source>
        <dbReference type="Proteomes" id="UP001328107"/>
    </source>
</evidence>
<keyword evidence="2" id="KW-1185">Reference proteome</keyword>
<feature type="non-terminal residue" evidence="1">
    <location>
        <position position="1"/>
    </location>
</feature>
<reference evidence="2" key="1">
    <citation type="submission" date="2022-10" db="EMBL/GenBank/DDBJ databases">
        <title>Genome assembly of Pristionchus species.</title>
        <authorList>
            <person name="Yoshida K."/>
            <person name="Sommer R.J."/>
        </authorList>
    </citation>
    <scope>NUCLEOTIDE SEQUENCE [LARGE SCALE GENOMIC DNA]</scope>
    <source>
        <strain evidence="2">RS5460</strain>
    </source>
</reference>
<protein>
    <submittedName>
        <fullName evidence="1">Uncharacterized protein</fullName>
    </submittedName>
</protein>
<comment type="caution">
    <text evidence="1">The sequence shown here is derived from an EMBL/GenBank/DDBJ whole genome shotgun (WGS) entry which is preliminary data.</text>
</comment>
<dbReference type="EMBL" id="BTRK01000005">
    <property type="protein sequence ID" value="GMR54478.1"/>
    <property type="molecule type" value="Genomic_DNA"/>
</dbReference>
<name>A0AAN5I6R8_9BILA</name>
<dbReference type="AlphaFoldDB" id="A0AAN5I6R8"/>